<dbReference type="Pfam" id="PF00134">
    <property type="entry name" value="Cyclin_N"/>
    <property type="match status" value="1"/>
</dbReference>
<keyword evidence="3" id="KW-0131">Cell cycle</keyword>
<reference evidence="6" key="2">
    <citation type="journal article" date="2021" name="Genome Biol. Evol.">
        <title>Developing a high-quality reference genome for a parasitic bivalve with doubly uniparental inheritance (Bivalvia: Unionida).</title>
        <authorList>
            <person name="Smith C.H."/>
        </authorList>
    </citation>
    <scope>NUCLEOTIDE SEQUENCE</scope>
    <source>
        <strain evidence="6">CHS0354</strain>
        <tissue evidence="6">Mantle</tissue>
    </source>
</reference>
<evidence type="ECO:0000313" key="6">
    <source>
        <dbReference type="EMBL" id="KAK3590416.1"/>
    </source>
</evidence>
<sequence>MKLHSGLDARQLMQMLGDALIKEKSQWVPGTYKIEVHLDSISGGQRDDVVRWILSLNARFHFSPETLALCISMMDRFLQLVKVKSKYLRCIAISCFYIAAKTLEEDEVIPGTIDLVKTSQCGYSVAEILRMEAIILQKLDWNIKAVTPVDFLHIIHAMLVCYYPQLLSGLHHMTPSRHLALLSKNLFFCLCDHQLAVGFSPINLALAVISLDLEQITPSWLTIVTMIQQMVEVEVEHLIRCREGVGLVLMKQNLLRMPMAPTSSSAKRVKSVKRKAVEVDIEEDVYDDIKRLYSEDGGLEVSSRGLACGTEIGQNNDVDSYSLQAVSAKC</sequence>
<dbReference type="InterPro" id="IPR048258">
    <property type="entry name" value="Cyclins_cyclin-box"/>
</dbReference>
<feature type="domain" description="Cyclin-like" evidence="5">
    <location>
        <begin position="51"/>
        <end position="137"/>
    </location>
</feature>
<dbReference type="InterPro" id="IPR036915">
    <property type="entry name" value="Cyclin-like_sf"/>
</dbReference>
<keyword evidence="2 4" id="KW-0195">Cyclin</keyword>
<gene>
    <name evidence="6" type="ORF">CHS0354_011753</name>
</gene>
<dbReference type="InterPro" id="IPR006671">
    <property type="entry name" value="Cyclin_N"/>
</dbReference>
<evidence type="ECO:0000313" key="7">
    <source>
        <dbReference type="Proteomes" id="UP001195483"/>
    </source>
</evidence>
<comment type="similarity">
    <text evidence="4">Belongs to the cyclin family.</text>
</comment>
<dbReference type="Gene3D" id="1.10.472.10">
    <property type="entry name" value="Cyclin-like"/>
    <property type="match status" value="2"/>
</dbReference>
<evidence type="ECO:0000256" key="1">
    <source>
        <dbReference type="ARBA" id="ARBA00022618"/>
    </source>
</evidence>
<dbReference type="EMBL" id="JAEAOA010000717">
    <property type="protein sequence ID" value="KAK3590416.1"/>
    <property type="molecule type" value="Genomic_DNA"/>
</dbReference>
<dbReference type="SUPFAM" id="SSF47954">
    <property type="entry name" value="Cyclin-like"/>
    <property type="match status" value="1"/>
</dbReference>
<evidence type="ECO:0000256" key="3">
    <source>
        <dbReference type="ARBA" id="ARBA00023306"/>
    </source>
</evidence>
<dbReference type="Proteomes" id="UP001195483">
    <property type="component" value="Unassembled WGS sequence"/>
</dbReference>
<dbReference type="GO" id="GO:0051301">
    <property type="term" value="P:cell division"/>
    <property type="evidence" value="ECO:0007669"/>
    <property type="project" value="UniProtKB-KW"/>
</dbReference>
<accession>A0AAE0VUF2</accession>
<dbReference type="CDD" id="cd20526">
    <property type="entry name" value="CYCLIN_CCNI-like"/>
    <property type="match status" value="1"/>
</dbReference>
<dbReference type="PANTHER" id="PTHR10177">
    <property type="entry name" value="CYCLINS"/>
    <property type="match status" value="1"/>
</dbReference>
<keyword evidence="1" id="KW-0132">Cell division</keyword>
<name>A0AAE0VUF2_9BIVA</name>
<evidence type="ECO:0000256" key="2">
    <source>
        <dbReference type="ARBA" id="ARBA00023127"/>
    </source>
</evidence>
<evidence type="ECO:0000256" key="4">
    <source>
        <dbReference type="RuleBase" id="RU000383"/>
    </source>
</evidence>
<organism evidence="6 7">
    <name type="scientific">Potamilus streckersoni</name>
    <dbReference type="NCBI Taxonomy" id="2493646"/>
    <lineage>
        <taxon>Eukaryota</taxon>
        <taxon>Metazoa</taxon>
        <taxon>Spiralia</taxon>
        <taxon>Lophotrochozoa</taxon>
        <taxon>Mollusca</taxon>
        <taxon>Bivalvia</taxon>
        <taxon>Autobranchia</taxon>
        <taxon>Heteroconchia</taxon>
        <taxon>Palaeoheterodonta</taxon>
        <taxon>Unionida</taxon>
        <taxon>Unionoidea</taxon>
        <taxon>Unionidae</taxon>
        <taxon>Ambleminae</taxon>
        <taxon>Lampsilini</taxon>
        <taxon>Potamilus</taxon>
    </lineage>
</organism>
<dbReference type="FunFam" id="1.10.472.10:FF:000006">
    <property type="entry name" value="Cyclin I"/>
    <property type="match status" value="1"/>
</dbReference>
<comment type="caution">
    <text evidence="6">The sequence shown here is derived from an EMBL/GenBank/DDBJ whole genome shotgun (WGS) entry which is preliminary data.</text>
</comment>
<dbReference type="AlphaFoldDB" id="A0AAE0VUF2"/>
<protein>
    <recommendedName>
        <fullName evidence="5">Cyclin-like domain-containing protein</fullName>
    </recommendedName>
</protein>
<dbReference type="PROSITE" id="PS00292">
    <property type="entry name" value="CYCLINS"/>
    <property type="match status" value="1"/>
</dbReference>
<dbReference type="SMART" id="SM00385">
    <property type="entry name" value="CYCLIN"/>
    <property type="match status" value="1"/>
</dbReference>
<evidence type="ECO:0000259" key="5">
    <source>
        <dbReference type="SMART" id="SM00385"/>
    </source>
</evidence>
<dbReference type="InterPro" id="IPR039361">
    <property type="entry name" value="Cyclin"/>
</dbReference>
<reference evidence="6" key="3">
    <citation type="submission" date="2023-05" db="EMBL/GenBank/DDBJ databases">
        <authorList>
            <person name="Smith C.H."/>
        </authorList>
    </citation>
    <scope>NUCLEOTIDE SEQUENCE</scope>
    <source>
        <strain evidence="6">CHS0354</strain>
        <tissue evidence="6">Mantle</tissue>
    </source>
</reference>
<proteinExistence type="inferred from homology"/>
<dbReference type="InterPro" id="IPR013763">
    <property type="entry name" value="Cyclin-like_dom"/>
</dbReference>
<reference evidence="6" key="1">
    <citation type="journal article" date="2021" name="Genome Biol. Evol.">
        <title>A High-Quality Reference Genome for a Parasitic Bivalve with Doubly Uniparental Inheritance (Bivalvia: Unionida).</title>
        <authorList>
            <person name="Smith C.H."/>
        </authorList>
    </citation>
    <scope>NUCLEOTIDE SEQUENCE</scope>
    <source>
        <strain evidence="6">CHS0354</strain>
    </source>
</reference>
<keyword evidence="7" id="KW-1185">Reference proteome</keyword>